<accession>A0A558BI47</accession>
<gene>
    <name evidence="1" type="ORF">FHK81_00375</name>
</gene>
<reference evidence="1 2" key="1">
    <citation type="submission" date="2019-07" db="EMBL/GenBank/DDBJ databases">
        <title>The pathways for chlorine oxyanion respiration interact through the shared metabolite chlorate.</title>
        <authorList>
            <person name="Barnum T.P."/>
            <person name="Cheng Y."/>
            <person name="Hill K.A."/>
            <person name="Lucas L.N."/>
            <person name="Carlson H.K."/>
            <person name="Coates J.D."/>
        </authorList>
    </citation>
    <scope>NUCLEOTIDE SEQUENCE [LARGE SCALE GENOMIC DNA]</scope>
    <source>
        <strain evidence="1">UCB</strain>
    </source>
</reference>
<name>A0A558BI47_9GAMM</name>
<protein>
    <submittedName>
        <fullName evidence="1">Uncharacterized protein</fullName>
    </submittedName>
</protein>
<evidence type="ECO:0000313" key="1">
    <source>
        <dbReference type="EMBL" id="TVT36166.1"/>
    </source>
</evidence>
<sequence>MAELKRHRDVPKERVLESPSPATLTLSTVNVRKFRKFPPFHQPVTEDQALSVRSYTKIVIKIPQKMLSY</sequence>
<dbReference type="EMBL" id="VMRX01000001">
    <property type="protein sequence ID" value="TVT36166.1"/>
    <property type="molecule type" value="Genomic_DNA"/>
</dbReference>
<comment type="caution">
    <text evidence="1">The sequence shown here is derived from an EMBL/GenBank/DDBJ whole genome shotgun (WGS) entry which is preliminary data.</text>
</comment>
<evidence type="ECO:0000313" key="2">
    <source>
        <dbReference type="Proteomes" id="UP000319142"/>
    </source>
</evidence>
<organism evidence="1 2">
    <name type="scientific">Marinobacter vinifirmus</name>
    <dbReference type="NCBI Taxonomy" id="355591"/>
    <lineage>
        <taxon>Bacteria</taxon>
        <taxon>Pseudomonadati</taxon>
        <taxon>Pseudomonadota</taxon>
        <taxon>Gammaproteobacteria</taxon>
        <taxon>Pseudomonadales</taxon>
        <taxon>Marinobacteraceae</taxon>
        <taxon>Marinobacter</taxon>
    </lineage>
</organism>
<proteinExistence type="predicted"/>
<dbReference type="AlphaFoldDB" id="A0A558BI47"/>
<dbReference type="Proteomes" id="UP000319142">
    <property type="component" value="Unassembled WGS sequence"/>
</dbReference>
<dbReference type="RefSeq" id="WP_273131358.1">
    <property type="nucleotide sequence ID" value="NZ_VMRX01000001.1"/>
</dbReference>